<comment type="caution">
    <text evidence="2">The sequence shown here is derived from an EMBL/GenBank/DDBJ whole genome shotgun (WGS) entry which is preliminary data.</text>
</comment>
<keyword evidence="3" id="KW-1185">Reference proteome</keyword>
<dbReference type="Gene3D" id="3.40.50.10660">
    <property type="entry name" value="PrpR receptor domain-like"/>
    <property type="match status" value="1"/>
</dbReference>
<dbReference type="SUPFAM" id="SSF159800">
    <property type="entry name" value="PrpR receptor domain-like"/>
    <property type="match status" value="1"/>
</dbReference>
<organism evidence="2 3">
    <name type="scientific">Clostridium lapidicellarium</name>
    <dbReference type="NCBI Taxonomy" id="3240931"/>
    <lineage>
        <taxon>Bacteria</taxon>
        <taxon>Bacillati</taxon>
        <taxon>Bacillota</taxon>
        <taxon>Clostridia</taxon>
        <taxon>Eubacteriales</taxon>
        <taxon>Clostridiaceae</taxon>
        <taxon>Clostridium</taxon>
    </lineage>
</organism>
<sequence length="213" mass="23968">MNDNILLVAPYHGLEILAKEFNKRYKVKLSVIEGNMNQGIDEVNYAVKNGIRIVLSRWGTSNYLKNKVDVPVIDVSATPVDVLKAINKIIIEGYKKIAIVNVSNIFGKSEKQYLHKILGINLQFSVCHGENDVRMKVKYLAEEEHIDAIIGDVTAVHEARRIGIHAELIESGEGSIVNALSLCTNILNYDFVIRYKNSVEQNGRGSCPFRQNW</sequence>
<accession>A0ABV4DYA1</accession>
<name>A0ABV4DYA1_9CLOT</name>
<dbReference type="RefSeq" id="WP_369868994.1">
    <property type="nucleotide sequence ID" value="NZ_JBGFFE010000011.1"/>
</dbReference>
<gene>
    <name evidence="2" type="ORF">AB8S09_09205</name>
</gene>
<reference evidence="2 3" key="1">
    <citation type="submission" date="2024-08" db="EMBL/GenBank/DDBJ databases">
        <title>Clostridium lapicellarii sp. nov., and Clostridium renhuaiense sp. nov., two species isolated from the mud in a fermentation cellar used for producing sauce-flavour Chinese liquors.</title>
        <authorList>
            <person name="Yang F."/>
            <person name="Wang H."/>
            <person name="Chen L.Q."/>
            <person name="Zhou N."/>
            <person name="Lu J.J."/>
            <person name="Pu X.X."/>
            <person name="Wan B."/>
            <person name="Wang L."/>
            <person name="Liu S.J."/>
        </authorList>
    </citation>
    <scope>NUCLEOTIDE SEQUENCE [LARGE SCALE GENOMIC DNA]</scope>
    <source>
        <strain evidence="2 3">MT-113</strain>
    </source>
</reference>
<dbReference type="InterPro" id="IPR010524">
    <property type="entry name" value="Sig_transdc_resp-reg_PrpR_N"/>
</dbReference>
<evidence type="ECO:0000313" key="3">
    <source>
        <dbReference type="Proteomes" id="UP001565220"/>
    </source>
</evidence>
<dbReference type="Proteomes" id="UP001565220">
    <property type="component" value="Unassembled WGS sequence"/>
</dbReference>
<protein>
    <submittedName>
        <fullName evidence="2">PrpR N-terminal domain-containing protein</fullName>
    </submittedName>
</protein>
<feature type="domain" description="Signal transduction response regulator propionate catabolism activator N-terminal" evidence="1">
    <location>
        <begin position="26"/>
        <end position="186"/>
    </location>
</feature>
<dbReference type="Gene3D" id="3.40.50.2300">
    <property type="match status" value="1"/>
</dbReference>
<proteinExistence type="predicted"/>
<dbReference type="Pfam" id="PF06506">
    <property type="entry name" value="PrpR_N"/>
    <property type="match status" value="1"/>
</dbReference>
<evidence type="ECO:0000259" key="1">
    <source>
        <dbReference type="Pfam" id="PF06506"/>
    </source>
</evidence>
<evidence type="ECO:0000313" key="2">
    <source>
        <dbReference type="EMBL" id="MEY8763816.1"/>
    </source>
</evidence>
<dbReference type="EMBL" id="JBGFFE010000011">
    <property type="protein sequence ID" value="MEY8763816.1"/>
    <property type="molecule type" value="Genomic_DNA"/>
</dbReference>